<dbReference type="PANTHER" id="PTHR28208:SF1">
    <property type="entry name" value="FILAMENT ORGANIZATION PROTEIN APP1-LIKE, PUTATIVE (AFU_ORTHOLOGUE AFUA_1G06650)-RELATED"/>
    <property type="match status" value="1"/>
</dbReference>
<feature type="signal peptide" evidence="1">
    <location>
        <begin position="1"/>
        <end position="18"/>
    </location>
</feature>
<feature type="domain" description="Phosphatidate phosphatase APP1 catalytic" evidence="2">
    <location>
        <begin position="175"/>
        <end position="329"/>
    </location>
</feature>
<dbReference type="GO" id="GO:0030479">
    <property type="term" value="C:actin cortical patch"/>
    <property type="evidence" value="ECO:0007669"/>
    <property type="project" value="TreeGrafter"/>
</dbReference>
<reference evidence="3 4" key="1">
    <citation type="journal article" date="2019" name="Sci. Rep.">
        <title>Comparative genomics of chytrid fungi reveal insights into the obligate biotrophic and pathogenic lifestyle of Synchytrium endobioticum.</title>
        <authorList>
            <person name="van de Vossenberg B.T.L.H."/>
            <person name="Warris S."/>
            <person name="Nguyen H.D.T."/>
            <person name="van Gent-Pelzer M.P.E."/>
            <person name="Joly D.L."/>
            <person name="van de Geest H.C."/>
            <person name="Bonants P.J.M."/>
            <person name="Smith D.S."/>
            <person name="Levesque C.A."/>
            <person name="van der Lee T.A.J."/>
        </authorList>
    </citation>
    <scope>NUCLEOTIDE SEQUENCE [LARGE SCALE GENOMIC DNA]</scope>
    <source>
        <strain evidence="3 4">CBS 809.83</strain>
    </source>
</reference>
<dbReference type="GO" id="GO:0008195">
    <property type="term" value="F:phosphatidate phosphatase activity"/>
    <property type="evidence" value="ECO:0007669"/>
    <property type="project" value="InterPro"/>
</dbReference>
<accession>A0A507DXZ5</accession>
<dbReference type="InterPro" id="IPR052935">
    <property type="entry name" value="Mg2+_PAP"/>
</dbReference>
<keyword evidence="4" id="KW-1185">Reference proteome</keyword>
<comment type="caution">
    <text evidence="3">The sequence shown here is derived from an EMBL/GenBank/DDBJ whole genome shotgun (WGS) entry which is preliminary data.</text>
</comment>
<dbReference type="Proteomes" id="UP000318582">
    <property type="component" value="Unassembled WGS sequence"/>
</dbReference>
<organism evidence="3 4">
    <name type="scientific">Powellomyces hirtus</name>
    <dbReference type="NCBI Taxonomy" id="109895"/>
    <lineage>
        <taxon>Eukaryota</taxon>
        <taxon>Fungi</taxon>
        <taxon>Fungi incertae sedis</taxon>
        <taxon>Chytridiomycota</taxon>
        <taxon>Chytridiomycota incertae sedis</taxon>
        <taxon>Chytridiomycetes</taxon>
        <taxon>Spizellomycetales</taxon>
        <taxon>Powellomycetaceae</taxon>
        <taxon>Powellomyces</taxon>
    </lineage>
</organism>
<keyword evidence="1" id="KW-0732">Signal</keyword>
<proteinExistence type="predicted"/>
<dbReference type="PANTHER" id="PTHR28208">
    <property type="entry name" value="PHOSPHATIDATE PHOSPHATASE APP1"/>
    <property type="match status" value="1"/>
</dbReference>
<sequence>MKLSFATAALASLAVVSAAPVVEQRDLTLGAPRITFVDQVASLVPGTTNTWHVNFQGYLTTPVKDTAVSAVFSVLKFLTGGKKSQIAILEERMQWFAMAGIPLSKVTVTLPASAGGNKVTLPGTTDQTGKFETSIDVPVDLAQEPDVTLDYKNVPILPITEQVGGKAYFVQQDGVSVISDVDDTIKISEVNSRTALLRHTFLLPFEPVAGMSAAYNNIKKELTAKNLAPSFHYLSRSPWNLFKGLEKFSRDFAFPAGQWLLRDLSLLDLSALEFLVGGKDYKVERIREHVALFPKRRLIMIGDSTEMDAESYGEIARSNPNNILCIAIRLVTGVDAEEEKGEIAPARFAAAFKGIPTTKWFTFTDAKQLNAADLAAGNCRRG</sequence>
<name>A0A507DXZ5_9FUNG</name>
<dbReference type="InterPro" id="IPR019236">
    <property type="entry name" value="APP1_cat"/>
</dbReference>
<dbReference type="EMBL" id="QEAQ01000098">
    <property type="protein sequence ID" value="TPX55720.1"/>
    <property type="molecule type" value="Genomic_DNA"/>
</dbReference>
<evidence type="ECO:0000259" key="2">
    <source>
        <dbReference type="Pfam" id="PF09949"/>
    </source>
</evidence>
<evidence type="ECO:0000313" key="3">
    <source>
        <dbReference type="EMBL" id="TPX55720.1"/>
    </source>
</evidence>
<feature type="chain" id="PRO_5021385289" description="Phosphatidate phosphatase APP1 catalytic domain-containing protein" evidence="1">
    <location>
        <begin position="19"/>
        <end position="382"/>
    </location>
</feature>
<dbReference type="AlphaFoldDB" id="A0A507DXZ5"/>
<evidence type="ECO:0000313" key="4">
    <source>
        <dbReference type="Proteomes" id="UP000318582"/>
    </source>
</evidence>
<evidence type="ECO:0000256" key="1">
    <source>
        <dbReference type="SAM" id="SignalP"/>
    </source>
</evidence>
<gene>
    <name evidence="3" type="ORF">PhCBS80983_g05092</name>
</gene>
<protein>
    <recommendedName>
        <fullName evidence="2">Phosphatidate phosphatase APP1 catalytic domain-containing protein</fullName>
    </recommendedName>
</protein>
<dbReference type="Pfam" id="PF09949">
    <property type="entry name" value="APP1_cat"/>
    <property type="match status" value="1"/>
</dbReference>